<evidence type="ECO:0000256" key="2">
    <source>
        <dbReference type="ARBA" id="ARBA00022723"/>
    </source>
</evidence>
<evidence type="ECO:0000256" key="5">
    <source>
        <dbReference type="ARBA" id="ARBA00023002"/>
    </source>
</evidence>
<dbReference type="PROSITE" id="PS51471">
    <property type="entry name" value="FE2OG_OXY"/>
    <property type="match status" value="1"/>
</dbReference>
<reference evidence="8 9" key="1">
    <citation type="submission" date="2018-02" db="EMBL/GenBank/DDBJ databases">
        <title>novel marine gammaproteobacteria from coastal saline agro ecosystem.</title>
        <authorList>
            <person name="Krishnan R."/>
            <person name="Ramesh Kumar N."/>
        </authorList>
    </citation>
    <scope>NUCLEOTIDE SEQUENCE [LARGE SCALE GENOMIC DNA]</scope>
    <source>
        <strain evidence="8 9">228</strain>
    </source>
</reference>
<dbReference type="InterPro" id="IPR051559">
    <property type="entry name" value="HIF_prolyl_hydroxylases"/>
</dbReference>
<dbReference type="PANTHER" id="PTHR12907:SF26">
    <property type="entry name" value="HIF PROLYL HYDROXYLASE, ISOFORM C"/>
    <property type="match status" value="1"/>
</dbReference>
<dbReference type="InterPro" id="IPR006620">
    <property type="entry name" value="Pro_4_hyd_alph"/>
</dbReference>
<dbReference type="EMBL" id="PRLP01000148">
    <property type="protein sequence ID" value="PPC74394.1"/>
    <property type="molecule type" value="Genomic_DNA"/>
</dbReference>
<dbReference type="OrthoDB" id="5292137at2"/>
<dbReference type="InterPro" id="IPR044862">
    <property type="entry name" value="Pro_4_hyd_alph_FE2OG_OXY"/>
</dbReference>
<keyword evidence="5" id="KW-0560">Oxidoreductase</keyword>
<protein>
    <submittedName>
        <fullName evidence="8">Proline hydroxylase</fullName>
    </submittedName>
</protein>
<dbReference type="AlphaFoldDB" id="A0A2S5KHW0"/>
<accession>A0A2S5KHW0</accession>
<keyword evidence="3" id="KW-0847">Vitamin C</keyword>
<evidence type="ECO:0000313" key="9">
    <source>
        <dbReference type="Proteomes" id="UP000238196"/>
    </source>
</evidence>
<dbReference type="PANTHER" id="PTHR12907">
    <property type="entry name" value="EGL NINE HOMOLOG-RELATED"/>
    <property type="match status" value="1"/>
</dbReference>
<dbReference type="GO" id="GO:0071456">
    <property type="term" value="P:cellular response to hypoxia"/>
    <property type="evidence" value="ECO:0007669"/>
    <property type="project" value="TreeGrafter"/>
</dbReference>
<evidence type="ECO:0000256" key="3">
    <source>
        <dbReference type="ARBA" id="ARBA00022896"/>
    </source>
</evidence>
<dbReference type="InterPro" id="IPR005123">
    <property type="entry name" value="Oxoglu/Fe-dep_dioxygenase_dom"/>
</dbReference>
<keyword evidence="2" id="KW-0479">Metal-binding</keyword>
<keyword evidence="4" id="KW-0223">Dioxygenase</keyword>
<evidence type="ECO:0000259" key="7">
    <source>
        <dbReference type="PROSITE" id="PS51471"/>
    </source>
</evidence>
<dbReference type="Gene3D" id="2.60.120.620">
    <property type="entry name" value="q2cbj1_9rhob like domain"/>
    <property type="match status" value="1"/>
</dbReference>
<dbReference type="Proteomes" id="UP000238196">
    <property type="component" value="Unassembled WGS sequence"/>
</dbReference>
<evidence type="ECO:0000256" key="6">
    <source>
        <dbReference type="ARBA" id="ARBA00023004"/>
    </source>
</evidence>
<name>A0A2S5KHW0_9PROT</name>
<dbReference type="Pfam" id="PF13640">
    <property type="entry name" value="2OG-FeII_Oxy_3"/>
    <property type="match status" value="1"/>
</dbReference>
<evidence type="ECO:0000256" key="4">
    <source>
        <dbReference type="ARBA" id="ARBA00022964"/>
    </source>
</evidence>
<evidence type="ECO:0000256" key="1">
    <source>
        <dbReference type="ARBA" id="ARBA00001961"/>
    </source>
</evidence>
<gene>
    <name evidence="8" type="ORF">C4K68_26015</name>
</gene>
<proteinExistence type="predicted"/>
<dbReference type="GO" id="GO:0031543">
    <property type="term" value="F:peptidyl-proline dioxygenase activity"/>
    <property type="evidence" value="ECO:0007669"/>
    <property type="project" value="TreeGrafter"/>
</dbReference>
<organism evidence="8 9">
    <name type="scientific">Proteobacteria bacterium 228</name>
    <dbReference type="NCBI Taxonomy" id="2083153"/>
    <lineage>
        <taxon>Bacteria</taxon>
        <taxon>Pseudomonadati</taxon>
        <taxon>Pseudomonadota</taxon>
    </lineage>
</organism>
<sequence>MLDQLASCGYVVLPDEHNPLLEQTLLQALYQDISCHYQANALEEAKVGQARQRVESIRADEIAWLEGRATCQQQFLRVAEGWMAEFNRSLFLGLNAMEFHYARYPEGGGYALHWDNFQGNNQRILTFITYLNLDWQPGDGGELLLYADDEQQLLASVAPRWGTTVFFLSSNFPHQVLPAVKPRRSLTGWFRRNHPLDW</sequence>
<evidence type="ECO:0000313" key="8">
    <source>
        <dbReference type="EMBL" id="PPC74394.1"/>
    </source>
</evidence>
<dbReference type="GO" id="GO:0008198">
    <property type="term" value="F:ferrous iron binding"/>
    <property type="evidence" value="ECO:0007669"/>
    <property type="project" value="TreeGrafter"/>
</dbReference>
<dbReference type="GO" id="GO:0031418">
    <property type="term" value="F:L-ascorbic acid binding"/>
    <property type="evidence" value="ECO:0007669"/>
    <property type="project" value="UniProtKB-KW"/>
</dbReference>
<comment type="caution">
    <text evidence="8">The sequence shown here is derived from an EMBL/GenBank/DDBJ whole genome shotgun (WGS) entry which is preliminary data.</text>
</comment>
<feature type="domain" description="Fe2OG dioxygenase" evidence="7">
    <location>
        <begin position="93"/>
        <end position="192"/>
    </location>
</feature>
<comment type="cofactor">
    <cofactor evidence="1">
        <name>L-ascorbate</name>
        <dbReference type="ChEBI" id="CHEBI:38290"/>
    </cofactor>
</comment>
<keyword evidence="6" id="KW-0408">Iron</keyword>
<dbReference type="SMART" id="SM00702">
    <property type="entry name" value="P4Hc"/>
    <property type="match status" value="1"/>
</dbReference>